<dbReference type="CDD" id="cd00707">
    <property type="entry name" value="Pancreat_lipase_like"/>
    <property type="match status" value="1"/>
</dbReference>
<accession>A0ABD2WZP2</accession>
<keyword evidence="6" id="KW-0378">Hydrolase</keyword>
<dbReference type="GO" id="GO:0005576">
    <property type="term" value="C:extracellular region"/>
    <property type="evidence" value="ECO:0007669"/>
    <property type="project" value="UniProtKB-SubCell"/>
</dbReference>
<dbReference type="InterPro" id="IPR033906">
    <property type="entry name" value="Lipase_N"/>
</dbReference>
<dbReference type="GO" id="GO:0008970">
    <property type="term" value="F:phospholipase A1 activity"/>
    <property type="evidence" value="ECO:0007669"/>
    <property type="project" value="UniProtKB-EC"/>
</dbReference>
<dbReference type="EMBL" id="JBJJXI010000059">
    <property type="protein sequence ID" value="KAL3398572.1"/>
    <property type="molecule type" value="Genomic_DNA"/>
</dbReference>
<dbReference type="InterPro" id="IPR013818">
    <property type="entry name" value="Lipase"/>
</dbReference>
<dbReference type="PANTHER" id="PTHR11610">
    <property type="entry name" value="LIPASE"/>
    <property type="match status" value="1"/>
</dbReference>
<dbReference type="Gene3D" id="3.40.50.1820">
    <property type="entry name" value="alpha/beta hydrolase"/>
    <property type="match status" value="1"/>
</dbReference>
<evidence type="ECO:0000313" key="10">
    <source>
        <dbReference type="EMBL" id="KAL3398572.1"/>
    </source>
</evidence>
<evidence type="ECO:0000256" key="8">
    <source>
        <dbReference type="RuleBase" id="RU004262"/>
    </source>
</evidence>
<organism evidence="10 11">
    <name type="scientific">Trichogramma kaykai</name>
    <dbReference type="NCBI Taxonomy" id="54128"/>
    <lineage>
        <taxon>Eukaryota</taxon>
        <taxon>Metazoa</taxon>
        <taxon>Ecdysozoa</taxon>
        <taxon>Arthropoda</taxon>
        <taxon>Hexapoda</taxon>
        <taxon>Insecta</taxon>
        <taxon>Pterygota</taxon>
        <taxon>Neoptera</taxon>
        <taxon>Endopterygota</taxon>
        <taxon>Hymenoptera</taxon>
        <taxon>Apocrita</taxon>
        <taxon>Proctotrupomorpha</taxon>
        <taxon>Chalcidoidea</taxon>
        <taxon>Trichogrammatidae</taxon>
        <taxon>Trichogramma</taxon>
    </lineage>
</organism>
<dbReference type="PRINTS" id="PR00821">
    <property type="entry name" value="TAGLIPASE"/>
</dbReference>
<keyword evidence="11" id="KW-1185">Reference proteome</keyword>
<reference evidence="10 11" key="1">
    <citation type="journal article" date="2024" name="bioRxiv">
        <title>A reference genome for Trichogramma kaykai: A tiny desert-dwelling parasitoid wasp with competing sex-ratio distorters.</title>
        <authorList>
            <person name="Culotta J."/>
            <person name="Lindsey A.R."/>
        </authorList>
    </citation>
    <scope>NUCLEOTIDE SEQUENCE [LARGE SCALE GENOMIC DNA]</scope>
    <source>
        <strain evidence="10 11">KSX58</strain>
    </source>
</reference>
<keyword evidence="7" id="KW-1015">Disulfide bond</keyword>
<comment type="similarity">
    <text evidence="3 8">Belongs to the AB hydrolase superfamily. Lipase family.</text>
</comment>
<dbReference type="AlphaFoldDB" id="A0ABD2WZP2"/>
<gene>
    <name evidence="10" type="ORF">TKK_007712</name>
</gene>
<dbReference type="InterPro" id="IPR000734">
    <property type="entry name" value="TAG_lipase"/>
</dbReference>
<dbReference type="FunFam" id="3.40.50.1820:FF:000076">
    <property type="entry name" value="phospholipase A1"/>
    <property type="match status" value="1"/>
</dbReference>
<comment type="catalytic activity">
    <reaction evidence="1">
        <text>a 1,2-diacyl-sn-glycero-3-phosphocholine + H2O = a 2-acyl-sn-glycero-3-phosphocholine + a fatty acid + H(+)</text>
        <dbReference type="Rhea" id="RHEA:18689"/>
        <dbReference type="ChEBI" id="CHEBI:15377"/>
        <dbReference type="ChEBI" id="CHEBI:15378"/>
        <dbReference type="ChEBI" id="CHEBI:28868"/>
        <dbReference type="ChEBI" id="CHEBI:57643"/>
        <dbReference type="ChEBI" id="CHEBI:57875"/>
        <dbReference type="EC" id="3.1.1.32"/>
    </reaction>
</comment>
<evidence type="ECO:0000256" key="7">
    <source>
        <dbReference type="ARBA" id="ARBA00023157"/>
    </source>
</evidence>
<dbReference type="SUPFAM" id="SSF53474">
    <property type="entry name" value="alpha/beta-Hydrolases"/>
    <property type="match status" value="1"/>
</dbReference>
<feature type="domain" description="Lipase" evidence="9">
    <location>
        <begin position="61"/>
        <end position="335"/>
    </location>
</feature>
<evidence type="ECO:0000256" key="5">
    <source>
        <dbReference type="ARBA" id="ARBA00022525"/>
    </source>
</evidence>
<comment type="subcellular location">
    <subcellularLocation>
        <location evidence="2">Secreted</location>
    </subcellularLocation>
</comment>
<evidence type="ECO:0000256" key="2">
    <source>
        <dbReference type="ARBA" id="ARBA00004613"/>
    </source>
</evidence>
<evidence type="ECO:0000256" key="4">
    <source>
        <dbReference type="ARBA" id="ARBA00013179"/>
    </source>
</evidence>
<dbReference type="InterPro" id="IPR029058">
    <property type="entry name" value="AB_hydrolase_fold"/>
</dbReference>
<evidence type="ECO:0000259" key="9">
    <source>
        <dbReference type="Pfam" id="PF00151"/>
    </source>
</evidence>
<evidence type="ECO:0000256" key="3">
    <source>
        <dbReference type="ARBA" id="ARBA00010701"/>
    </source>
</evidence>
<dbReference type="Pfam" id="PF00151">
    <property type="entry name" value="Lipase"/>
    <property type="match status" value="1"/>
</dbReference>
<name>A0ABD2WZP2_9HYME</name>
<comment type="caution">
    <text evidence="10">The sequence shown here is derived from an EMBL/GenBank/DDBJ whole genome shotgun (WGS) entry which is preliminary data.</text>
</comment>
<keyword evidence="5" id="KW-0964">Secreted</keyword>
<evidence type="ECO:0000256" key="1">
    <source>
        <dbReference type="ARBA" id="ARBA00000111"/>
    </source>
</evidence>
<evidence type="ECO:0000313" key="11">
    <source>
        <dbReference type="Proteomes" id="UP001627154"/>
    </source>
</evidence>
<protein>
    <recommendedName>
        <fullName evidence="4">phospholipase A1</fullName>
        <ecNumber evidence="4">3.1.1.32</ecNumber>
    </recommendedName>
</protein>
<evidence type="ECO:0000256" key="6">
    <source>
        <dbReference type="ARBA" id="ARBA00022801"/>
    </source>
</evidence>
<dbReference type="PANTHER" id="PTHR11610:SF173">
    <property type="entry name" value="LIPASE DOMAIN-CONTAINING PROTEIN-RELATED"/>
    <property type="match status" value="1"/>
</dbReference>
<dbReference type="EC" id="3.1.1.32" evidence="4"/>
<proteinExistence type="inferred from homology"/>
<dbReference type="Proteomes" id="UP001627154">
    <property type="component" value="Unassembled WGS sequence"/>
</dbReference>
<sequence length="340" mass="37701">MLLIVRNASSNPQVNSFANIQEMISEEDMKLFNSIEGVWFADDRGHAVEATLDISIGPMRIFEDIQSEVLFYTYEKELKVYKQFFYGDLESLKNSTFDPKKETKIITHGWFNSMNSESCLLIRDAYVTSGDYNIIVIDWSSISMRLYTSAAFQVVSVGNYVSKVLEFLEVQGMNLNTTTLIGHSLGAHVMGIAGYYTKNTVNYIVGLDPALPLFHFAKTGSRLSKTDANIVEVIHTNGGLLGYLSAIGTIDFYPNGGSIQPGCYFDFGGICSHLRSYEFFAESITSKVGFYGVKCNNYLSFRLGLCKGEQILMGGNNSPTISGIFYLITKSSSPYAAGLE</sequence>